<reference evidence="17 18" key="1">
    <citation type="submission" date="2020-08" db="EMBL/GenBank/DDBJ databases">
        <title>Genomic Encyclopedia of Type Strains, Phase IV (KMG-IV): sequencing the most valuable type-strain genomes for metagenomic binning, comparative biology and taxonomic classification.</title>
        <authorList>
            <person name="Goeker M."/>
        </authorList>
    </citation>
    <scope>NUCLEOTIDE SEQUENCE [LARGE SCALE GENOMIC DNA]</scope>
    <source>
        <strain evidence="17 18">DSM 21793</strain>
    </source>
</reference>
<dbReference type="CDD" id="cd00082">
    <property type="entry name" value="HisKA"/>
    <property type="match status" value="1"/>
</dbReference>
<dbReference type="InterPro" id="IPR036890">
    <property type="entry name" value="HATPase_C_sf"/>
</dbReference>
<dbReference type="Pfam" id="PF00072">
    <property type="entry name" value="Response_reg"/>
    <property type="match status" value="1"/>
</dbReference>
<dbReference type="EC" id="2.7.13.3" evidence="2"/>
<keyword evidence="8" id="KW-0902">Two-component regulatory system</keyword>
<evidence type="ECO:0000256" key="11">
    <source>
        <dbReference type="PROSITE-ProRule" id="PRU00169"/>
    </source>
</evidence>
<dbReference type="SMART" id="SM00091">
    <property type="entry name" value="PAS"/>
    <property type="match status" value="2"/>
</dbReference>
<evidence type="ECO:0000256" key="4">
    <source>
        <dbReference type="ARBA" id="ARBA00022679"/>
    </source>
</evidence>
<dbReference type="Gene3D" id="3.40.50.2300">
    <property type="match status" value="1"/>
</dbReference>
<dbReference type="RefSeq" id="WP_183770359.1">
    <property type="nucleotide sequence ID" value="NZ_JACIDK010000001.1"/>
</dbReference>
<dbReference type="InterPro" id="IPR003661">
    <property type="entry name" value="HisK_dim/P_dom"/>
</dbReference>
<dbReference type="PROSITE" id="PS50110">
    <property type="entry name" value="RESPONSE_REGULATORY"/>
    <property type="match status" value="1"/>
</dbReference>
<feature type="domain" description="PAS" evidence="15">
    <location>
        <begin position="128"/>
        <end position="198"/>
    </location>
</feature>
<dbReference type="Pfam" id="PF00512">
    <property type="entry name" value="HisKA"/>
    <property type="match status" value="1"/>
</dbReference>
<evidence type="ECO:0000256" key="7">
    <source>
        <dbReference type="ARBA" id="ARBA00022840"/>
    </source>
</evidence>
<feature type="coiled-coil region" evidence="12">
    <location>
        <begin position="240"/>
        <end position="267"/>
    </location>
</feature>
<dbReference type="FunFam" id="1.10.287.130:FF:000002">
    <property type="entry name" value="Two-component osmosensing histidine kinase"/>
    <property type="match status" value="1"/>
</dbReference>
<dbReference type="AlphaFoldDB" id="A0A839ZV73"/>
<dbReference type="PROSITE" id="PS50109">
    <property type="entry name" value="HIS_KIN"/>
    <property type="match status" value="1"/>
</dbReference>
<dbReference type="InterPro" id="IPR013655">
    <property type="entry name" value="PAS_fold_3"/>
</dbReference>
<dbReference type="SMART" id="SM00388">
    <property type="entry name" value="HisKA"/>
    <property type="match status" value="1"/>
</dbReference>
<comment type="caution">
    <text evidence="17">The sequence shown here is derived from an EMBL/GenBank/DDBJ whole genome shotgun (WGS) entry which is preliminary data.</text>
</comment>
<gene>
    <name evidence="17" type="ORF">GGQ61_001062</name>
</gene>
<evidence type="ECO:0000256" key="10">
    <source>
        <dbReference type="ARBA" id="ARBA00068150"/>
    </source>
</evidence>
<dbReference type="PANTHER" id="PTHR43047">
    <property type="entry name" value="TWO-COMPONENT HISTIDINE PROTEIN KINASE"/>
    <property type="match status" value="1"/>
</dbReference>
<keyword evidence="7" id="KW-0067">ATP-binding</keyword>
<evidence type="ECO:0000256" key="2">
    <source>
        <dbReference type="ARBA" id="ARBA00012438"/>
    </source>
</evidence>
<evidence type="ECO:0000259" key="15">
    <source>
        <dbReference type="PROSITE" id="PS50112"/>
    </source>
</evidence>
<dbReference type="InterPro" id="IPR011006">
    <property type="entry name" value="CheY-like_superfamily"/>
</dbReference>
<keyword evidence="12" id="KW-0175">Coiled coil</keyword>
<dbReference type="Pfam" id="PF02518">
    <property type="entry name" value="HATPase_c"/>
    <property type="match status" value="1"/>
</dbReference>
<dbReference type="CDD" id="cd16922">
    <property type="entry name" value="HATPase_EvgS-ArcB-TorS-like"/>
    <property type="match status" value="1"/>
</dbReference>
<dbReference type="SUPFAM" id="SSF52172">
    <property type="entry name" value="CheY-like"/>
    <property type="match status" value="1"/>
</dbReference>
<dbReference type="SMART" id="SM00448">
    <property type="entry name" value="REC"/>
    <property type="match status" value="1"/>
</dbReference>
<dbReference type="CDD" id="cd00130">
    <property type="entry name" value="PAS"/>
    <property type="match status" value="2"/>
</dbReference>
<evidence type="ECO:0000259" key="13">
    <source>
        <dbReference type="PROSITE" id="PS50109"/>
    </source>
</evidence>
<dbReference type="InterPro" id="IPR035965">
    <property type="entry name" value="PAS-like_dom_sf"/>
</dbReference>
<evidence type="ECO:0000256" key="8">
    <source>
        <dbReference type="ARBA" id="ARBA00023012"/>
    </source>
</evidence>
<dbReference type="Pfam" id="PF08447">
    <property type="entry name" value="PAS_3"/>
    <property type="match status" value="1"/>
</dbReference>
<evidence type="ECO:0000259" key="16">
    <source>
        <dbReference type="PROSITE" id="PS50113"/>
    </source>
</evidence>
<evidence type="ECO:0000313" key="17">
    <source>
        <dbReference type="EMBL" id="MBB3890365.1"/>
    </source>
</evidence>
<feature type="modified residue" description="4-aspartylphosphate" evidence="11">
    <location>
        <position position="568"/>
    </location>
</feature>
<accession>A0A839ZV73</accession>
<dbReference type="GO" id="GO:0005524">
    <property type="term" value="F:ATP binding"/>
    <property type="evidence" value="ECO:0007669"/>
    <property type="project" value="UniProtKB-KW"/>
</dbReference>
<dbReference type="InterPro" id="IPR003594">
    <property type="entry name" value="HATPase_dom"/>
</dbReference>
<sequence>MVEDRLERVQRLANAGAWEWTAADDALSCSEPALRLLGLPPGPCTADEALARIPSDDRRRVEDAVQRALDTGCAYALDHRIKLPDGAVRVLRHQGAPRFSPSGAAIGLAGALQDVTPLRAAEAASHRSQQMLAGMLKISPEAIVVADSQARIILFSAGAEAMFGYSAEEALGRSVEDLMPARFRERHQQAVHRFASGTRPSLRMHERAEILGLRRNGEEFPAEASLARLETPSGTAFTTIVRNLSERKAAEARLVQAREEAEEASRAKSTFLANMSHEIRTPLNGVLGVAGALARTDLDAPQREMVQLIETSGRALQALLSDILDLAKVDAGRLCIRDEPFDLAGMVRAVFALFQASAAEKAIGFSLEMDREVCDRFHGDDLRIRQVLSNLLSNAVKFTAHGEVRLRVLSRGLAGDVRRVRFVVEDTGVGFPTEAAEALFDRFEQADSSITRQFGGTGLGLAISKSLVDLMGGEIVASSSPGEGATFAFELPLRRLVREPSSPPPAPIHAPKPSDRPVRVLLAEDHPTNRRVVELILGGLPVDLTCVENGQQAVEAAAEQTYDLILMDMQMPIMDGVTAVSRIRAARPLRLGPRICMLTANAMPEHREASQRAGADAFLVKPLDAAELIAEVMEARDAPPEPGTI</sequence>
<dbReference type="SUPFAM" id="SSF55874">
    <property type="entry name" value="ATPase domain of HSP90 chaperone/DNA topoisomerase II/histidine kinase"/>
    <property type="match status" value="1"/>
</dbReference>
<evidence type="ECO:0000259" key="14">
    <source>
        <dbReference type="PROSITE" id="PS50110"/>
    </source>
</evidence>
<dbReference type="Gene3D" id="1.10.287.130">
    <property type="match status" value="1"/>
</dbReference>
<dbReference type="InterPro" id="IPR004358">
    <property type="entry name" value="Sig_transdc_His_kin-like_C"/>
</dbReference>
<dbReference type="PRINTS" id="PR00344">
    <property type="entry name" value="BCTRLSENSOR"/>
</dbReference>
<name>A0A839ZV73_9CAUL</name>
<evidence type="ECO:0000256" key="5">
    <source>
        <dbReference type="ARBA" id="ARBA00022741"/>
    </source>
</evidence>
<dbReference type="FunFam" id="3.30.565.10:FF:000010">
    <property type="entry name" value="Sensor histidine kinase RcsC"/>
    <property type="match status" value="1"/>
</dbReference>
<evidence type="ECO:0000256" key="1">
    <source>
        <dbReference type="ARBA" id="ARBA00000085"/>
    </source>
</evidence>
<evidence type="ECO:0000256" key="12">
    <source>
        <dbReference type="SAM" id="Coils"/>
    </source>
</evidence>
<evidence type="ECO:0000256" key="6">
    <source>
        <dbReference type="ARBA" id="ARBA00022777"/>
    </source>
</evidence>
<dbReference type="Gene3D" id="3.30.565.10">
    <property type="entry name" value="Histidine kinase-like ATPase, C-terminal domain"/>
    <property type="match status" value="1"/>
</dbReference>
<keyword evidence="5" id="KW-0547">Nucleotide-binding</keyword>
<protein>
    <recommendedName>
        <fullName evidence="10">Sensory/regulatory protein RpfC</fullName>
        <ecNumber evidence="2">2.7.13.3</ecNumber>
    </recommendedName>
</protein>
<organism evidence="17 18">
    <name type="scientific">Phenylobacterium haematophilum</name>
    <dbReference type="NCBI Taxonomy" id="98513"/>
    <lineage>
        <taxon>Bacteria</taxon>
        <taxon>Pseudomonadati</taxon>
        <taxon>Pseudomonadota</taxon>
        <taxon>Alphaproteobacteria</taxon>
        <taxon>Caulobacterales</taxon>
        <taxon>Caulobacteraceae</taxon>
        <taxon>Phenylobacterium</taxon>
    </lineage>
</organism>
<feature type="domain" description="Response regulatory" evidence="14">
    <location>
        <begin position="519"/>
        <end position="636"/>
    </location>
</feature>
<dbReference type="CDD" id="cd17546">
    <property type="entry name" value="REC_hyHK_CKI1_RcsC-like"/>
    <property type="match status" value="1"/>
</dbReference>
<dbReference type="PROSITE" id="PS50113">
    <property type="entry name" value="PAC"/>
    <property type="match status" value="1"/>
</dbReference>
<dbReference type="Proteomes" id="UP000530564">
    <property type="component" value="Unassembled WGS sequence"/>
</dbReference>
<feature type="domain" description="PAC" evidence="16">
    <location>
        <begin position="75"/>
        <end position="127"/>
    </location>
</feature>
<keyword evidence="6" id="KW-0418">Kinase</keyword>
<dbReference type="InterPro" id="IPR000700">
    <property type="entry name" value="PAS-assoc_C"/>
</dbReference>
<keyword evidence="3 11" id="KW-0597">Phosphoprotein</keyword>
<keyword evidence="4" id="KW-0808">Transferase</keyword>
<dbReference type="Gene3D" id="3.30.450.20">
    <property type="entry name" value="PAS domain"/>
    <property type="match status" value="2"/>
</dbReference>
<dbReference type="InterPro" id="IPR036097">
    <property type="entry name" value="HisK_dim/P_sf"/>
</dbReference>
<keyword evidence="18" id="KW-1185">Reference proteome</keyword>
<dbReference type="Gene3D" id="2.10.70.100">
    <property type="match status" value="1"/>
</dbReference>
<feature type="domain" description="Histidine kinase" evidence="13">
    <location>
        <begin position="274"/>
        <end position="495"/>
    </location>
</feature>
<dbReference type="SUPFAM" id="SSF55785">
    <property type="entry name" value="PYP-like sensor domain (PAS domain)"/>
    <property type="match status" value="2"/>
</dbReference>
<dbReference type="PROSITE" id="PS50112">
    <property type="entry name" value="PAS"/>
    <property type="match status" value="1"/>
</dbReference>
<dbReference type="InterPro" id="IPR001789">
    <property type="entry name" value="Sig_transdc_resp-reg_receiver"/>
</dbReference>
<dbReference type="SMART" id="SM00387">
    <property type="entry name" value="HATPase_c"/>
    <property type="match status" value="1"/>
</dbReference>
<dbReference type="SUPFAM" id="SSF47384">
    <property type="entry name" value="Homodimeric domain of signal transducing histidine kinase"/>
    <property type="match status" value="1"/>
</dbReference>
<dbReference type="InterPro" id="IPR000014">
    <property type="entry name" value="PAS"/>
</dbReference>
<evidence type="ECO:0000313" key="18">
    <source>
        <dbReference type="Proteomes" id="UP000530564"/>
    </source>
</evidence>
<evidence type="ECO:0000256" key="9">
    <source>
        <dbReference type="ARBA" id="ARBA00064003"/>
    </source>
</evidence>
<dbReference type="InterPro" id="IPR005467">
    <property type="entry name" value="His_kinase_dom"/>
</dbReference>
<dbReference type="GO" id="GO:0000155">
    <property type="term" value="F:phosphorelay sensor kinase activity"/>
    <property type="evidence" value="ECO:0007669"/>
    <property type="project" value="InterPro"/>
</dbReference>
<dbReference type="Pfam" id="PF08448">
    <property type="entry name" value="PAS_4"/>
    <property type="match status" value="1"/>
</dbReference>
<comment type="catalytic activity">
    <reaction evidence="1">
        <text>ATP + protein L-histidine = ADP + protein N-phospho-L-histidine.</text>
        <dbReference type="EC" id="2.7.13.3"/>
    </reaction>
</comment>
<dbReference type="NCBIfam" id="TIGR00229">
    <property type="entry name" value="sensory_box"/>
    <property type="match status" value="1"/>
</dbReference>
<proteinExistence type="predicted"/>
<dbReference type="InterPro" id="IPR013656">
    <property type="entry name" value="PAS_4"/>
</dbReference>
<comment type="subunit">
    <text evidence="9">At low DSF concentrations, interacts with RpfF.</text>
</comment>
<evidence type="ECO:0000256" key="3">
    <source>
        <dbReference type="ARBA" id="ARBA00022553"/>
    </source>
</evidence>
<dbReference type="EMBL" id="JACIDK010000001">
    <property type="protein sequence ID" value="MBB3890365.1"/>
    <property type="molecule type" value="Genomic_DNA"/>
</dbReference>